<gene>
    <name evidence="7" type="primary">Aste57867_14427</name>
    <name evidence="6" type="ORF">As57867_014373</name>
    <name evidence="7" type="ORF">ASTE57867_14427</name>
</gene>
<accession>A0A485L171</accession>
<keyword evidence="4" id="KW-0472">Membrane</keyword>
<keyword evidence="4" id="KW-0812">Transmembrane</keyword>
<dbReference type="AlphaFoldDB" id="A0A485L171"/>
<evidence type="ECO:0000313" key="7">
    <source>
        <dbReference type="EMBL" id="VFT91249.1"/>
    </source>
</evidence>
<evidence type="ECO:0000256" key="1">
    <source>
        <dbReference type="ARBA" id="ARBA00022737"/>
    </source>
</evidence>
<dbReference type="EMBL" id="CAADRA010005561">
    <property type="protein sequence ID" value="VFT91249.1"/>
    <property type="molecule type" value="Genomic_DNA"/>
</dbReference>
<protein>
    <submittedName>
        <fullName evidence="7">Aste57867_14427 protein</fullName>
    </submittedName>
</protein>
<feature type="domain" description="LNR" evidence="5">
    <location>
        <begin position="200"/>
        <end position="231"/>
    </location>
</feature>
<evidence type="ECO:0000313" key="8">
    <source>
        <dbReference type="Proteomes" id="UP000332933"/>
    </source>
</evidence>
<dbReference type="Proteomes" id="UP000332933">
    <property type="component" value="Unassembled WGS sequence"/>
</dbReference>
<keyword evidence="2" id="KW-1015">Disulfide bond</keyword>
<proteinExistence type="predicted"/>
<reference evidence="6" key="2">
    <citation type="submission" date="2019-06" db="EMBL/GenBank/DDBJ databases">
        <title>Genomics analysis of Aphanomyces spp. identifies a new class of oomycete effector associated with host adaptation.</title>
        <authorList>
            <person name="Gaulin E."/>
        </authorList>
    </citation>
    <scope>NUCLEOTIDE SEQUENCE</scope>
    <source>
        <strain evidence="6">CBS 578.67</strain>
    </source>
</reference>
<evidence type="ECO:0000259" key="5">
    <source>
        <dbReference type="Pfam" id="PF00066"/>
    </source>
</evidence>
<evidence type="ECO:0000256" key="2">
    <source>
        <dbReference type="ARBA" id="ARBA00023157"/>
    </source>
</evidence>
<dbReference type="Pfam" id="PF00066">
    <property type="entry name" value="Notch"/>
    <property type="match status" value="1"/>
</dbReference>
<name>A0A485L171_9STRA</name>
<keyword evidence="8" id="KW-1185">Reference proteome</keyword>
<evidence type="ECO:0000256" key="4">
    <source>
        <dbReference type="SAM" id="Phobius"/>
    </source>
</evidence>
<dbReference type="Gene3D" id="3.80.10.10">
    <property type="entry name" value="Ribonuclease Inhibitor"/>
    <property type="match status" value="1"/>
</dbReference>
<evidence type="ECO:0000256" key="3">
    <source>
        <dbReference type="ARBA" id="ARBA00023180"/>
    </source>
</evidence>
<dbReference type="InterPro" id="IPR032675">
    <property type="entry name" value="LRR_dom_sf"/>
</dbReference>
<keyword evidence="1" id="KW-0677">Repeat</keyword>
<evidence type="ECO:0000313" key="6">
    <source>
        <dbReference type="EMBL" id="KAF0694751.1"/>
    </source>
</evidence>
<dbReference type="SUPFAM" id="SSF52058">
    <property type="entry name" value="L domain-like"/>
    <property type="match status" value="1"/>
</dbReference>
<feature type="transmembrane region" description="Helical" evidence="4">
    <location>
        <begin position="80"/>
        <end position="102"/>
    </location>
</feature>
<dbReference type="InterPro" id="IPR000800">
    <property type="entry name" value="Notch_dom"/>
</dbReference>
<keyword evidence="4" id="KW-1133">Transmembrane helix</keyword>
<keyword evidence="3" id="KW-0325">Glycoprotein</keyword>
<dbReference type="EMBL" id="VJMH01005540">
    <property type="protein sequence ID" value="KAF0694751.1"/>
    <property type="molecule type" value="Genomic_DNA"/>
</dbReference>
<reference evidence="7 8" key="1">
    <citation type="submission" date="2019-03" db="EMBL/GenBank/DDBJ databases">
        <authorList>
            <person name="Gaulin E."/>
            <person name="Dumas B."/>
        </authorList>
    </citation>
    <scope>NUCLEOTIDE SEQUENCE [LARGE SCALE GENOMIC DNA]</scope>
    <source>
        <strain evidence="7">CBS 568.67</strain>
    </source>
</reference>
<organism evidence="7 8">
    <name type="scientific">Aphanomyces stellatus</name>
    <dbReference type="NCBI Taxonomy" id="120398"/>
    <lineage>
        <taxon>Eukaryota</taxon>
        <taxon>Sar</taxon>
        <taxon>Stramenopiles</taxon>
        <taxon>Oomycota</taxon>
        <taxon>Saprolegniomycetes</taxon>
        <taxon>Saprolegniales</taxon>
        <taxon>Verrucalvaceae</taxon>
        <taxon>Aphanomyces</taxon>
    </lineage>
</organism>
<sequence>MAPHTYLGKIAILLSNMTRWDATLPPSNRPIFIRFARFTALPTIVTTNVPDYFYVLNIDSCPLASLTRSAFDQMPYLERLFLVIISFATFPDAIIAALPLLYDLNLRDNNLATVPMTWQTQTTAGKYLRSVWFDGNQLQDGPWAMVRQGVLVDLSSNPIASVAQSAHDIPTAIANGQVVLDDTPYCHASPDIAGCRHSLCASGCYTYMRRDHFCGPACFNSACAYDGGDCDDMDFDRP</sequence>